<dbReference type="GO" id="GO:0051082">
    <property type="term" value="F:unfolded protein binding"/>
    <property type="evidence" value="ECO:0007669"/>
    <property type="project" value="TreeGrafter"/>
</dbReference>
<dbReference type="PRINTS" id="PR00625">
    <property type="entry name" value="JDOMAIN"/>
</dbReference>
<organism evidence="3 4">
    <name type="scientific">Obba rivulosa</name>
    <dbReference type="NCBI Taxonomy" id="1052685"/>
    <lineage>
        <taxon>Eukaryota</taxon>
        <taxon>Fungi</taxon>
        <taxon>Dikarya</taxon>
        <taxon>Basidiomycota</taxon>
        <taxon>Agaricomycotina</taxon>
        <taxon>Agaricomycetes</taxon>
        <taxon>Polyporales</taxon>
        <taxon>Gelatoporiaceae</taxon>
        <taxon>Obba</taxon>
    </lineage>
</organism>
<dbReference type="EMBL" id="KV722343">
    <property type="protein sequence ID" value="OCH94465.1"/>
    <property type="molecule type" value="Genomic_DNA"/>
</dbReference>
<dbReference type="Gene3D" id="1.10.287.110">
    <property type="entry name" value="DnaJ domain"/>
    <property type="match status" value="1"/>
</dbReference>
<dbReference type="GO" id="GO:0005737">
    <property type="term" value="C:cytoplasm"/>
    <property type="evidence" value="ECO:0007669"/>
    <property type="project" value="TreeGrafter"/>
</dbReference>
<evidence type="ECO:0000313" key="3">
    <source>
        <dbReference type="EMBL" id="OCH94465.1"/>
    </source>
</evidence>
<dbReference type="SMART" id="SM00271">
    <property type="entry name" value="DnaJ"/>
    <property type="match status" value="1"/>
</dbReference>
<feature type="compositionally biased region" description="Basic and acidic residues" evidence="1">
    <location>
        <begin position="93"/>
        <end position="109"/>
    </location>
</feature>
<evidence type="ECO:0000259" key="2">
    <source>
        <dbReference type="PROSITE" id="PS50076"/>
    </source>
</evidence>
<evidence type="ECO:0000313" key="4">
    <source>
        <dbReference type="Proteomes" id="UP000250043"/>
    </source>
</evidence>
<keyword evidence="4" id="KW-1185">Reference proteome</keyword>
<dbReference type="GO" id="GO:0051087">
    <property type="term" value="F:protein-folding chaperone binding"/>
    <property type="evidence" value="ECO:0007669"/>
    <property type="project" value="TreeGrafter"/>
</dbReference>
<dbReference type="PANTHER" id="PTHR43948">
    <property type="entry name" value="DNAJ HOMOLOG SUBFAMILY B"/>
    <property type="match status" value="1"/>
</dbReference>
<dbReference type="InterPro" id="IPR036869">
    <property type="entry name" value="J_dom_sf"/>
</dbReference>
<dbReference type="Proteomes" id="UP000250043">
    <property type="component" value="Unassembled WGS sequence"/>
</dbReference>
<protein>
    <submittedName>
        <fullName evidence="3">DnaJ-domain-containing protein</fullName>
    </submittedName>
</protein>
<feature type="region of interest" description="Disordered" evidence="1">
    <location>
        <begin position="80"/>
        <end position="118"/>
    </location>
</feature>
<evidence type="ECO:0000256" key="1">
    <source>
        <dbReference type="SAM" id="MobiDB-lite"/>
    </source>
</evidence>
<sequence>MTNLYDALELDCNASQEAIRKAYKKRALQTHPDKLPPDVPEEQKQSAHEEFVIVNHAYEVLIEPKNRQLYDKFGVWPPPVEKQESASRGSHRHDHEEDNTDRFDSRDFFRSPPFPSEQSTNFAFTDPFELFDKLMKELNHRSQGGSFDPFFMSSTSTFATRAPSRVHRLDPFASFSASFHPSISPLRTPLTSYMLDRPGMSRRPVSRSIYEAFDDAEFLT</sequence>
<dbReference type="AlphaFoldDB" id="A0A8E2DRI3"/>
<feature type="domain" description="J" evidence="2">
    <location>
        <begin position="3"/>
        <end position="74"/>
    </location>
</feature>
<dbReference type="CDD" id="cd06257">
    <property type="entry name" value="DnaJ"/>
    <property type="match status" value="1"/>
</dbReference>
<reference evidence="3 4" key="1">
    <citation type="submission" date="2016-07" db="EMBL/GenBank/DDBJ databases">
        <title>Draft genome of the white-rot fungus Obba rivulosa 3A-2.</title>
        <authorList>
            <consortium name="DOE Joint Genome Institute"/>
            <person name="Miettinen O."/>
            <person name="Riley R."/>
            <person name="Acob R."/>
            <person name="Barry K."/>
            <person name="Cullen D."/>
            <person name="De Vries R."/>
            <person name="Hainaut M."/>
            <person name="Hatakka A."/>
            <person name="Henrissat B."/>
            <person name="Hilden K."/>
            <person name="Kuo R."/>
            <person name="Labutti K."/>
            <person name="Lipzen A."/>
            <person name="Makela M.R."/>
            <person name="Sandor L."/>
            <person name="Spatafora J.W."/>
            <person name="Grigoriev I.V."/>
            <person name="Hibbett D.S."/>
        </authorList>
    </citation>
    <scope>NUCLEOTIDE SEQUENCE [LARGE SCALE GENOMIC DNA]</scope>
    <source>
        <strain evidence="3 4">3A-2</strain>
    </source>
</reference>
<dbReference type="Pfam" id="PF00226">
    <property type="entry name" value="DnaJ"/>
    <property type="match status" value="1"/>
</dbReference>
<accession>A0A8E2DRI3</accession>
<dbReference type="OrthoDB" id="442087at2759"/>
<gene>
    <name evidence="3" type="ORF">OBBRIDRAFT_789148</name>
</gene>
<dbReference type="InterPro" id="IPR001623">
    <property type="entry name" value="DnaJ_domain"/>
</dbReference>
<dbReference type="PROSITE" id="PS50076">
    <property type="entry name" value="DNAJ_2"/>
    <property type="match status" value="1"/>
</dbReference>
<name>A0A8E2DRI3_9APHY</name>
<proteinExistence type="predicted"/>
<dbReference type="SUPFAM" id="SSF46565">
    <property type="entry name" value="Chaperone J-domain"/>
    <property type="match status" value="1"/>
</dbReference>
<dbReference type="PANTHER" id="PTHR43948:SF10">
    <property type="entry name" value="MRJ, ISOFORM E"/>
    <property type="match status" value="1"/>
</dbReference>
<dbReference type="GO" id="GO:0044183">
    <property type="term" value="F:protein folding chaperone"/>
    <property type="evidence" value="ECO:0007669"/>
    <property type="project" value="TreeGrafter"/>
</dbReference>